<dbReference type="Proteomes" id="UP000683000">
    <property type="component" value="Unassembled WGS sequence"/>
</dbReference>
<evidence type="ECO:0000313" key="2">
    <source>
        <dbReference type="Proteomes" id="UP000683000"/>
    </source>
</evidence>
<dbReference type="OrthoDB" id="3157803at2759"/>
<dbReference type="EMBL" id="JAGFBS010000028">
    <property type="protein sequence ID" value="KAG6372391.1"/>
    <property type="molecule type" value="Genomic_DNA"/>
</dbReference>
<proteinExistence type="predicted"/>
<reference evidence="1" key="1">
    <citation type="submission" date="2021-03" db="EMBL/GenBank/DDBJ databases">
        <title>Evolutionary innovations through gain and loss of genes in the ectomycorrhizal Boletales.</title>
        <authorList>
            <person name="Wu G."/>
            <person name="Miyauchi S."/>
            <person name="Morin E."/>
            <person name="Yang Z.-L."/>
            <person name="Xu J."/>
            <person name="Martin F.M."/>
        </authorList>
    </citation>
    <scope>NUCLEOTIDE SEQUENCE</scope>
    <source>
        <strain evidence="1">BR01</strain>
    </source>
</reference>
<sequence length="210" mass="24144">MIWDAYISLQGWSDNDTPITNKCPIKKQCAADILTIFSDHCTVKFCHENGKVEELKRRWCNVCKDDKKYVQKHTKWKAFHVSSNLLCRQHIQSHYALYKEHCRELVLTEHHHAMPRKIVKANTEVLKGSQQTLDGVFQRAAPKEFSQESVLKAVAEFVVCDDQSLLVASNASFRNCLVAMRPKSITADFPSTHDVSVYIHTDFVKYMDGL</sequence>
<gene>
    <name evidence="1" type="ORF">JVT61DRAFT_7861</name>
</gene>
<name>A0A8I3A5X2_9AGAM</name>
<organism evidence="1 2">
    <name type="scientific">Boletus reticuloceps</name>
    <dbReference type="NCBI Taxonomy" id="495285"/>
    <lineage>
        <taxon>Eukaryota</taxon>
        <taxon>Fungi</taxon>
        <taxon>Dikarya</taxon>
        <taxon>Basidiomycota</taxon>
        <taxon>Agaricomycotina</taxon>
        <taxon>Agaricomycetes</taxon>
        <taxon>Agaricomycetidae</taxon>
        <taxon>Boletales</taxon>
        <taxon>Boletineae</taxon>
        <taxon>Boletaceae</taxon>
        <taxon>Boletoideae</taxon>
        <taxon>Boletus</taxon>
    </lineage>
</organism>
<keyword evidence="2" id="KW-1185">Reference proteome</keyword>
<evidence type="ECO:0000313" key="1">
    <source>
        <dbReference type="EMBL" id="KAG6372391.1"/>
    </source>
</evidence>
<accession>A0A8I3A5X2</accession>
<comment type="caution">
    <text evidence="1">The sequence shown here is derived from an EMBL/GenBank/DDBJ whole genome shotgun (WGS) entry which is preliminary data.</text>
</comment>
<protein>
    <submittedName>
        <fullName evidence="1">Uncharacterized protein</fullName>
    </submittedName>
</protein>
<dbReference type="AlphaFoldDB" id="A0A8I3A5X2"/>